<evidence type="ECO:0000259" key="11">
    <source>
        <dbReference type="Pfam" id="PF13193"/>
    </source>
</evidence>
<keyword evidence="5" id="KW-0479">Metal-binding</keyword>
<evidence type="ECO:0000256" key="7">
    <source>
        <dbReference type="ARBA" id="ARBA00051915"/>
    </source>
</evidence>
<protein>
    <recommendedName>
        <fullName evidence="9">3-methylmercaptopropionyl-CoA ligase</fullName>
        <ecNumber evidence="8">6.2.1.44</ecNumber>
    </recommendedName>
</protein>
<dbReference type="InterPro" id="IPR050237">
    <property type="entry name" value="ATP-dep_AMP-bd_enzyme"/>
</dbReference>
<organism evidence="12 13">
    <name type="scientific">Seohaeicola zhoushanensis</name>
    <dbReference type="NCBI Taxonomy" id="1569283"/>
    <lineage>
        <taxon>Bacteria</taxon>
        <taxon>Pseudomonadati</taxon>
        <taxon>Pseudomonadota</taxon>
        <taxon>Alphaproteobacteria</taxon>
        <taxon>Rhodobacterales</taxon>
        <taxon>Roseobacteraceae</taxon>
        <taxon>Seohaeicola</taxon>
    </lineage>
</organism>
<dbReference type="AlphaFoldDB" id="A0A8J3GXV5"/>
<dbReference type="PROSITE" id="PS00455">
    <property type="entry name" value="AMP_BINDING"/>
    <property type="match status" value="1"/>
</dbReference>
<name>A0A8J3GXV5_9RHOB</name>
<dbReference type="RefSeq" id="WP_189680778.1">
    <property type="nucleotide sequence ID" value="NZ_BNCJ01000008.1"/>
</dbReference>
<evidence type="ECO:0000313" key="12">
    <source>
        <dbReference type="EMBL" id="GHF55424.1"/>
    </source>
</evidence>
<dbReference type="Pfam" id="PF13193">
    <property type="entry name" value="AMP-binding_C"/>
    <property type="match status" value="1"/>
</dbReference>
<evidence type="ECO:0000256" key="8">
    <source>
        <dbReference type="ARBA" id="ARBA00066616"/>
    </source>
</evidence>
<dbReference type="InterPro" id="IPR000873">
    <property type="entry name" value="AMP-dep_synth/lig_dom"/>
</dbReference>
<keyword evidence="4 12" id="KW-0436">Ligase</keyword>
<keyword evidence="6" id="KW-0460">Magnesium</keyword>
<evidence type="ECO:0000256" key="3">
    <source>
        <dbReference type="ARBA" id="ARBA00011738"/>
    </source>
</evidence>
<dbReference type="Gene3D" id="3.30.300.30">
    <property type="match status" value="1"/>
</dbReference>
<comment type="catalytic activity">
    <reaction evidence="7">
        <text>3-(methylsulfanyl)propanoate + ATP + CoA = 3-(methylsulfanyl)propanoyl-CoA + AMP + diphosphate</text>
        <dbReference type="Rhea" id="RHEA:43052"/>
        <dbReference type="ChEBI" id="CHEBI:30616"/>
        <dbReference type="ChEBI" id="CHEBI:33019"/>
        <dbReference type="ChEBI" id="CHEBI:49016"/>
        <dbReference type="ChEBI" id="CHEBI:57287"/>
        <dbReference type="ChEBI" id="CHEBI:82815"/>
        <dbReference type="ChEBI" id="CHEBI:456215"/>
        <dbReference type="EC" id="6.2.1.44"/>
    </reaction>
    <physiologicalReaction direction="left-to-right" evidence="7">
        <dbReference type="Rhea" id="RHEA:43053"/>
    </physiologicalReaction>
</comment>
<sequence length="528" mass="58069">MKIIAGDELSWAARQYRDRVALVFGDRTHCYDEIDECSNRLANALRGFGLETGDRVAVLLNNCVQSVETVFGVTKAGLTYVALNARHTAIEHGDILNDSGASVLIAGPEHKAAAIAAAKLAPSVRFVVGFEWDELSAPCLDYHDLLASASPDEPLVEVDDGELARIVYTSGTTGKPKGIAYSHARFRNRLDNFFAALEYRLGVDDSMIHVGPLTHAAGNYLIPYYLRGARNVILPKFDPETLQATIEKERVTHLLLVPTMIIRLLDDIEKNGARYDLSSLTRINYGTASTPRHIVKKAVETFGPILRQHLGMSECPQPLTVLYPHEHLLEGEETETRRIASCGRPTMNVKISIRGKDDTALPSGEIGEIAVKAEGVADVAYWNRPELRAETVREGWFYTGDLGWMDEEGYLFLVGRNKDMIISGGFNIYAREVEDALLRLPELEDAAVIGLPDPEWGEIVVAAVVARAGSSPTEAGVIDGCRDYVAGYKKPKRVHFVDALPRNLAGKVNKAELKQNIEDLLGLAKETH</sequence>
<comment type="caution">
    <text evidence="12">The sequence shown here is derived from an EMBL/GenBank/DDBJ whole genome shotgun (WGS) entry which is preliminary data.</text>
</comment>
<evidence type="ECO:0000256" key="2">
    <source>
        <dbReference type="ARBA" id="ARBA00006432"/>
    </source>
</evidence>
<dbReference type="Pfam" id="PF00501">
    <property type="entry name" value="AMP-binding"/>
    <property type="match status" value="1"/>
</dbReference>
<reference evidence="12" key="2">
    <citation type="submission" date="2020-09" db="EMBL/GenBank/DDBJ databases">
        <authorList>
            <person name="Sun Q."/>
            <person name="Kim S."/>
        </authorList>
    </citation>
    <scope>NUCLEOTIDE SEQUENCE</scope>
    <source>
        <strain evidence="12">KCTC 42650</strain>
    </source>
</reference>
<dbReference type="Proteomes" id="UP000626220">
    <property type="component" value="Unassembled WGS sequence"/>
</dbReference>
<gene>
    <name evidence="12" type="ORF">GCM10017056_28620</name>
</gene>
<dbReference type="EC" id="6.2.1.44" evidence="8"/>
<feature type="domain" description="AMP-dependent synthetase/ligase" evidence="10">
    <location>
        <begin position="10"/>
        <end position="377"/>
    </location>
</feature>
<evidence type="ECO:0000259" key="10">
    <source>
        <dbReference type="Pfam" id="PF00501"/>
    </source>
</evidence>
<feature type="domain" description="AMP-binding enzyme C-terminal" evidence="11">
    <location>
        <begin position="432"/>
        <end position="507"/>
    </location>
</feature>
<comment type="cofactor">
    <cofactor evidence="1">
        <name>Mg(2+)</name>
        <dbReference type="ChEBI" id="CHEBI:18420"/>
    </cofactor>
</comment>
<evidence type="ECO:0000313" key="13">
    <source>
        <dbReference type="Proteomes" id="UP000626220"/>
    </source>
</evidence>
<accession>A0A8J3GXV5</accession>
<evidence type="ECO:0000256" key="6">
    <source>
        <dbReference type="ARBA" id="ARBA00022842"/>
    </source>
</evidence>
<proteinExistence type="inferred from homology"/>
<dbReference type="InterPro" id="IPR020845">
    <property type="entry name" value="AMP-binding_CS"/>
</dbReference>
<dbReference type="FunFam" id="3.30.300.30:FF:000008">
    <property type="entry name" value="2,3-dihydroxybenzoate-AMP ligase"/>
    <property type="match status" value="1"/>
</dbReference>
<reference evidence="12" key="1">
    <citation type="journal article" date="2014" name="Int. J. Syst. Evol. Microbiol.">
        <title>Complete genome sequence of Corynebacterium casei LMG S-19264T (=DSM 44701T), isolated from a smear-ripened cheese.</title>
        <authorList>
            <consortium name="US DOE Joint Genome Institute (JGI-PGF)"/>
            <person name="Walter F."/>
            <person name="Albersmeier A."/>
            <person name="Kalinowski J."/>
            <person name="Ruckert C."/>
        </authorList>
    </citation>
    <scope>NUCLEOTIDE SEQUENCE</scope>
    <source>
        <strain evidence="12">KCTC 42650</strain>
    </source>
</reference>
<keyword evidence="13" id="KW-1185">Reference proteome</keyword>
<dbReference type="InterPro" id="IPR045851">
    <property type="entry name" value="AMP-bd_C_sf"/>
</dbReference>
<dbReference type="GO" id="GO:0016877">
    <property type="term" value="F:ligase activity, forming carbon-sulfur bonds"/>
    <property type="evidence" value="ECO:0007669"/>
    <property type="project" value="UniProtKB-ARBA"/>
</dbReference>
<evidence type="ECO:0000256" key="9">
    <source>
        <dbReference type="ARBA" id="ARBA00067668"/>
    </source>
</evidence>
<dbReference type="SUPFAM" id="SSF56801">
    <property type="entry name" value="Acetyl-CoA synthetase-like"/>
    <property type="match status" value="1"/>
</dbReference>
<evidence type="ECO:0000256" key="4">
    <source>
        <dbReference type="ARBA" id="ARBA00022598"/>
    </source>
</evidence>
<evidence type="ECO:0000256" key="1">
    <source>
        <dbReference type="ARBA" id="ARBA00001946"/>
    </source>
</evidence>
<dbReference type="Gene3D" id="3.40.50.12780">
    <property type="entry name" value="N-terminal domain of ligase-like"/>
    <property type="match status" value="1"/>
</dbReference>
<dbReference type="InterPro" id="IPR025110">
    <property type="entry name" value="AMP-bd_C"/>
</dbReference>
<dbReference type="EMBL" id="BNCJ01000008">
    <property type="protein sequence ID" value="GHF55424.1"/>
    <property type="molecule type" value="Genomic_DNA"/>
</dbReference>
<dbReference type="PANTHER" id="PTHR43767">
    <property type="entry name" value="LONG-CHAIN-FATTY-ACID--COA LIGASE"/>
    <property type="match status" value="1"/>
</dbReference>
<dbReference type="PANTHER" id="PTHR43767:SF7">
    <property type="entry name" value="MEDIUM_LONG-CHAIN-FATTY-ACID--COA LIGASE FADD8"/>
    <property type="match status" value="1"/>
</dbReference>
<dbReference type="GO" id="GO:0046872">
    <property type="term" value="F:metal ion binding"/>
    <property type="evidence" value="ECO:0007669"/>
    <property type="project" value="UniProtKB-KW"/>
</dbReference>
<evidence type="ECO:0000256" key="5">
    <source>
        <dbReference type="ARBA" id="ARBA00022723"/>
    </source>
</evidence>
<comment type="subunit">
    <text evidence="3">Homodimer.</text>
</comment>
<dbReference type="InterPro" id="IPR042099">
    <property type="entry name" value="ANL_N_sf"/>
</dbReference>
<comment type="similarity">
    <text evidence="2">Belongs to the ATP-dependent AMP-binding enzyme family.</text>
</comment>